<reference evidence="2 3" key="1">
    <citation type="submission" date="2024-01" db="EMBL/GenBank/DDBJ databases">
        <title>A telomere-to-telomere, gap-free genome of sweet tea (Lithocarpus litseifolius).</title>
        <authorList>
            <person name="Zhou J."/>
        </authorList>
    </citation>
    <scope>NUCLEOTIDE SEQUENCE [LARGE SCALE GENOMIC DNA]</scope>
    <source>
        <strain evidence="2">Zhou-2022a</strain>
        <tissue evidence="2">Leaf</tissue>
    </source>
</reference>
<comment type="caution">
    <text evidence="2">The sequence shown here is derived from an EMBL/GenBank/DDBJ whole genome shotgun (WGS) entry which is preliminary data.</text>
</comment>
<keyword evidence="1" id="KW-0812">Transmembrane</keyword>
<accession>A0AAW2CFU4</accession>
<dbReference type="AlphaFoldDB" id="A0AAW2CFU4"/>
<feature type="transmembrane region" description="Helical" evidence="1">
    <location>
        <begin position="94"/>
        <end position="115"/>
    </location>
</feature>
<keyword evidence="3" id="KW-1185">Reference proteome</keyword>
<gene>
    <name evidence="2" type="ORF">SO802_021697</name>
</gene>
<proteinExistence type="predicted"/>
<evidence type="ECO:0000313" key="2">
    <source>
        <dbReference type="EMBL" id="KAK9997011.1"/>
    </source>
</evidence>
<sequence length="119" mass="13933">MLRGIVKHKDINKDSLLRNTLLSSTINFGSLNRGRKIAFDAHISKNVRQDLASLLRYFPKRRGRMELQLPLPGIFLVVGLFLFTHIFLFAEWLFTRMCIYLLLSLFLWSMVYGLWNLGD</sequence>
<dbReference type="Proteomes" id="UP001459277">
    <property type="component" value="Unassembled WGS sequence"/>
</dbReference>
<keyword evidence="1" id="KW-0472">Membrane</keyword>
<dbReference type="EMBL" id="JAZDWU010000007">
    <property type="protein sequence ID" value="KAK9997011.1"/>
    <property type="molecule type" value="Genomic_DNA"/>
</dbReference>
<protein>
    <submittedName>
        <fullName evidence="2">Uncharacterized protein</fullName>
    </submittedName>
</protein>
<evidence type="ECO:0000313" key="3">
    <source>
        <dbReference type="Proteomes" id="UP001459277"/>
    </source>
</evidence>
<name>A0AAW2CFU4_9ROSI</name>
<keyword evidence="1" id="KW-1133">Transmembrane helix</keyword>
<organism evidence="2 3">
    <name type="scientific">Lithocarpus litseifolius</name>
    <dbReference type="NCBI Taxonomy" id="425828"/>
    <lineage>
        <taxon>Eukaryota</taxon>
        <taxon>Viridiplantae</taxon>
        <taxon>Streptophyta</taxon>
        <taxon>Embryophyta</taxon>
        <taxon>Tracheophyta</taxon>
        <taxon>Spermatophyta</taxon>
        <taxon>Magnoliopsida</taxon>
        <taxon>eudicotyledons</taxon>
        <taxon>Gunneridae</taxon>
        <taxon>Pentapetalae</taxon>
        <taxon>rosids</taxon>
        <taxon>fabids</taxon>
        <taxon>Fagales</taxon>
        <taxon>Fagaceae</taxon>
        <taxon>Lithocarpus</taxon>
    </lineage>
</organism>
<evidence type="ECO:0000256" key="1">
    <source>
        <dbReference type="SAM" id="Phobius"/>
    </source>
</evidence>
<feature type="transmembrane region" description="Helical" evidence="1">
    <location>
        <begin position="69"/>
        <end position="88"/>
    </location>
</feature>